<dbReference type="CDD" id="cd14014">
    <property type="entry name" value="STKc_PknB_like"/>
    <property type="match status" value="1"/>
</dbReference>
<protein>
    <submittedName>
        <fullName evidence="6">Serine/threonine-protein kinase PknB</fullName>
        <ecNumber evidence="6">2.7.11.1</ecNumber>
    </submittedName>
</protein>
<dbReference type="PANTHER" id="PTHR43289">
    <property type="entry name" value="MITOGEN-ACTIVATED PROTEIN KINASE KINASE KINASE 20-RELATED"/>
    <property type="match status" value="1"/>
</dbReference>
<dbReference type="GO" id="GO:0005524">
    <property type="term" value="F:ATP binding"/>
    <property type="evidence" value="ECO:0007669"/>
    <property type="project" value="UniProtKB-KW"/>
</dbReference>
<gene>
    <name evidence="6" type="primary">pknB_1</name>
    <name evidence="6" type="ORF">Mal4_01810</name>
</gene>
<evidence type="ECO:0000313" key="6">
    <source>
        <dbReference type="EMBL" id="QDU35899.1"/>
    </source>
</evidence>
<feature type="domain" description="Protein kinase" evidence="5">
    <location>
        <begin position="107"/>
        <end position="367"/>
    </location>
</feature>
<keyword evidence="2" id="KW-0547">Nucleotide-binding</keyword>
<dbReference type="InterPro" id="IPR000719">
    <property type="entry name" value="Prot_kinase_dom"/>
</dbReference>
<dbReference type="EMBL" id="CP036275">
    <property type="protein sequence ID" value="QDU35899.1"/>
    <property type="molecule type" value="Genomic_DNA"/>
</dbReference>
<evidence type="ECO:0000313" key="7">
    <source>
        <dbReference type="Proteomes" id="UP000320496"/>
    </source>
</evidence>
<dbReference type="InterPro" id="IPR008271">
    <property type="entry name" value="Ser/Thr_kinase_AS"/>
</dbReference>
<dbReference type="PROSITE" id="PS50011">
    <property type="entry name" value="PROTEIN_KINASE_DOM"/>
    <property type="match status" value="1"/>
</dbReference>
<organism evidence="6 7">
    <name type="scientific">Maioricimonas rarisocia</name>
    <dbReference type="NCBI Taxonomy" id="2528026"/>
    <lineage>
        <taxon>Bacteria</taxon>
        <taxon>Pseudomonadati</taxon>
        <taxon>Planctomycetota</taxon>
        <taxon>Planctomycetia</taxon>
        <taxon>Planctomycetales</taxon>
        <taxon>Planctomycetaceae</taxon>
        <taxon>Maioricimonas</taxon>
    </lineage>
</organism>
<evidence type="ECO:0000256" key="2">
    <source>
        <dbReference type="ARBA" id="ARBA00022741"/>
    </source>
</evidence>
<keyword evidence="4" id="KW-0067">ATP-binding</keyword>
<evidence type="ECO:0000256" key="4">
    <source>
        <dbReference type="ARBA" id="ARBA00022840"/>
    </source>
</evidence>
<dbReference type="SUPFAM" id="SSF52172">
    <property type="entry name" value="CheY-like"/>
    <property type="match status" value="1"/>
</dbReference>
<sequence length="523" mass="58841">MVCWRPGLTGRPWRMTSAAGSRIFLWLNHIQGNSRFMSNLNLEDIADLVVGLRLVSPHELSVAHGELPPSASGNDLLEILERRQLLTDLQATRLKRGDHDGLVLGDYKLMYRNAAGSFARVYRACSVVDGSMVGVKVLRERWAADPDMVKLFHREGEIGMRLKHANIVPLYQVAVQGKFHYIVMEFVEGGNLRDFLRIRGRLEPLEACKYTLHMAQALEYAFGMGVTHRDLKLTNVLMSSQGVAKLIDFGLAADEATVNRAGGVDLQQALEYSTLERNTGAPKNDPRSDLYFLGGILYELLCGEPPYPRTADRDERKRFGRYRDVRPITMQMPEISQRLGELINRLMHISPSERYQTPTEVIADLRIVMAELGGSTNGRTSGNEQPTVMCVEHRTKQQDLLRDYLSKHGFRVLVLSDIERALTRLSQQPPDCILLMGDAIGDRVADDFMRAQDIGRERRFGVVCVLSEKQKHVRESITSVSPHATVLQQPVILRRIRTAIEELCGVGDADRRAANAESERVVT</sequence>
<dbReference type="AlphaFoldDB" id="A0A517Z0G5"/>
<dbReference type="InterPro" id="IPR011006">
    <property type="entry name" value="CheY-like_superfamily"/>
</dbReference>
<evidence type="ECO:0000259" key="5">
    <source>
        <dbReference type="PROSITE" id="PS50011"/>
    </source>
</evidence>
<dbReference type="Gene3D" id="1.10.510.10">
    <property type="entry name" value="Transferase(Phosphotransferase) domain 1"/>
    <property type="match status" value="1"/>
</dbReference>
<reference evidence="6 7" key="1">
    <citation type="submission" date="2019-02" db="EMBL/GenBank/DDBJ databases">
        <title>Deep-cultivation of Planctomycetes and their phenomic and genomic characterization uncovers novel biology.</title>
        <authorList>
            <person name="Wiegand S."/>
            <person name="Jogler M."/>
            <person name="Boedeker C."/>
            <person name="Pinto D."/>
            <person name="Vollmers J."/>
            <person name="Rivas-Marin E."/>
            <person name="Kohn T."/>
            <person name="Peeters S.H."/>
            <person name="Heuer A."/>
            <person name="Rast P."/>
            <person name="Oberbeckmann S."/>
            <person name="Bunk B."/>
            <person name="Jeske O."/>
            <person name="Meyerdierks A."/>
            <person name="Storesund J.E."/>
            <person name="Kallscheuer N."/>
            <person name="Luecker S."/>
            <person name="Lage O.M."/>
            <person name="Pohl T."/>
            <person name="Merkel B.J."/>
            <person name="Hornburger P."/>
            <person name="Mueller R.-W."/>
            <person name="Bruemmer F."/>
            <person name="Labrenz M."/>
            <person name="Spormann A.M."/>
            <person name="Op den Camp H."/>
            <person name="Overmann J."/>
            <person name="Amann R."/>
            <person name="Jetten M.S.M."/>
            <person name="Mascher T."/>
            <person name="Medema M.H."/>
            <person name="Devos D.P."/>
            <person name="Kaster A.-K."/>
            <person name="Ovreas L."/>
            <person name="Rohde M."/>
            <person name="Galperin M.Y."/>
            <person name="Jogler C."/>
        </authorList>
    </citation>
    <scope>NUCLEOTIDE SEQUENCE [LARGE SCALE GENOMIC DNA]</scope>
    <source>
        <strain evidence="6 7">Mal4</strain>
    </source>
</reference>
<accession>A0A517Z0G5</accession>
<keyword evidence="7" id="KW-1185">Reference proteome</keyword>
<evidence type="ECO:0000256" key="3">
    <source>
        <dbReference type="ARBA" id="ARBA00022777"/>
    </source>
</evidence>
<keyword evidence="1 6" id="KW-0808">Transferase</keyword>
<dbReference type="PANTHER" id="PTHR43289:SF34">
    <property type="entry name" value="SERINE_THREONINE-PROTEIN KINASE YBDM-RELATED"/>
    <property type="match status" value="1"/>
</dbReference>
<dbReference type="Pfam" id="PF00069">
    <property type="entry name" value="Pkinase"/>
    <property type="match status" value="1"/>
</dbReference>
<dbReference type="KEGG" id="mri:Mal4_01810"/>
<proteinExistence type="predicted"/>
<dbReference type="Proteomes" id="UP000320496">
    <property type="component" value="Chromosome"/>
</dbReference>
<dbReference type="SUPFAM" id="SSF56112">
    <property type="entry name" value="Protein kinase-like (PK-like)"/>
    <property type="match status" value="1"/>
</dbReference>
<dbReference type="SMART" id="SM00220">
    <property type="entry name" value="S_TKc"/>
    <property type="match status" value="1"/>
</dbReference>
<dbReference type="InterPro" id="IPR011009">
    <property type="entry name" value="Kinase-like_dom_sf"/>
</dbReference>
<name>A0A517Z0G5_9PLAN</name>
<dbReference type="Gene3D" id="3.40.50.2300">
    <property type="match status" value="1"/>
</dbReference>
<evidence type="ECO:0000256" key="1">
    <source>
        <dbReference type="ARBA" id="ARBA00022679"/>
    </source>
</evidence>
<keyword evidence="3 6" id="KW-0418">Kinase</keyword>
<dbReference type="GO" id="GO:0004674">
    <property type="term" value="F:protein serine/threonine kinase activity"/>
    <property type="evidence" value="ECO:0007669"/>
    <property type="project" value="UniProtKB-EC"/>
</dbReference>
<dbReference type="PROSITE" id="PS00108">
    <property type="entry name" value="PROTEIN_KINASE_ST"/>
    <property type="match status" value="1"/>
</dbReference>
<dbReference type="EC" id="2.7.11.1" evidence="6"/>